<name>A0A9P1CY89_9DINO</name>
<organism evidence="2">
    <name type="scientific">Cladocopium goreaui</name>
    <dbReference type="NCBI Taxonomy" id="2562237"/>
    <lineage>
        <taxon>Eukaryota</taxon>
        <taxon>Sar</taxon>
        <taxon>Alveolata</taxon>
        <taxon>Dinophyceae</taxon>
        <taxon>Suessiales</taxon>
        <taxon>Symbiodiniaceae</taxon>
        <taxon>Cladocopium</taxon>
    </lineage>
</organism>
<evidence type="ECO:0000313" key="5">
    <source>
        <dbReference type="Proteomes" id="UP001152797"/>
    </source>
</evidence>
<feature type="region of interest" description="Disordered" evidence="1">
    <location>
        <begin position="68"/>
        <end position="94"/>
    </location>
</feature>
<reference evidence="2" key="1">
    <citation type="submission" date="2022-10" db="EMBL/GenBank/DDBJ databases">
        <authorList>
            <person name="Chen Y."/>
            <person name="Dougan E. K."/>
            <person name="Chan C."/>
            <person name="Rhodes N."/>
            <person name="Thang M."/>
        </authorList>
    </citation>
    <scope>NUCLEOTIDE SEQUENCE</scope>
</reference>
<dbReference type="EMBL" id="CAMXCT030002647">
    <property type="protein sequence ID" value="CAL4786868.1"/>
    <property type="molecule type" value="Genomic_DNA"/>
</dbReference>
<comment type="caution">
    <text evidence="2">The sequence shown here is derived from an EMBL/GenBank/DDBJ whole genome shotgun (WGS) entry which is preliminary data.</text>
</comment>
<dbReference type="AlphaFoldDB" id="A0A9P1CY89"/>
<evidence type="ECO:0000313" key="2">
    <source>
        <dbReference type="EMBL" id="CAI3999556.1"/>
    </source>
</evidence>
<feature type="compositionally biased region" description="Basic and acidic residues" evidence="1">
    <location>
        <begin position="70"/>
        <end position="94"/>
    </location>
</feature>
<keyword evidence="5" id="KW-1185">Reference proteome</keyword>
<dbReference type="EMBL" id="CAMXCT010002647">
    <property type="protein sequence ID" value="CAI3999556.1"/>
    <property type="molecule type" value="Genomic_DNA"/>
</dbReference>
<proteinExistence type="predicted"/>
<accession>A0A9P1CY89</accession>
<protein>
    <submittedName>
        <fullName evidence="4">Reticulocyte-binding protein 2-like a</fullName>
    </submittedName>
</protein>
<evidence type="ECO:0000256" key="1">
    <source>
        <dbReference type="SAM" id="MobiDB-lite"/>
    </source>
</evidence>
<dbReference type="EMBL" id="CAMXCT020002647">
    <property type="protein sequence ID" value="CAL1152931.1"/>
    <property type="molecule type" value="Genomic_DNA"/>
</dbReference>
<dbReference type="Proteomes" id="UP001152797">
    <property type="component" value="Unassembled WGS sequence"/>
</dbReference>
<evidence type="ECO:0000313" key="3">
    <source>
        <dbReference type="EMBL" id="CAL1152931.1"/>
    </source>
</evidence>
<evidence type="ECO:0000313" key="4">
    <source>
        <dbReference type="EMBL" id="CAL4786868.1"/>
    </source>
</evidence>
<gene>
    <name evidence="2" type="ORF">C1SCF055_LOCUS25744</name>
</gene>
<sequence>MANEVTQKADQFEDLYSKLLKIQHKAKDELTALMVQCTQTDVACNYLLVRSRIELEWRQDVNAMTIKAKKQAEPKASSERVPLRDRKRGEFNASKKDPESELACELLHDYVSGAASVPNRGGLVACATYECMGESPLECSVSLSFYMVMKEEDNVDDHLWLKAGSHAFRSKDLAASAVVLLCKLGHFQGRCLNSRLATAYAEFTAWVGRSKKTTGIDWWSKLKLDMASDNDWPTSLGSSNGKACDTALVLGWLEEFLGTIECARNDLLQGLKVAVVSSNAFFRNMRACGLWVTEPHRAVVLAAAKSMCEAYGYLASKCFTMRMKLFRLRPKIHFQQHITMLLNLGDVGFSALNFSCWSDEDYIGRVSRLSRTCHPRTMALRCLEKALVLYSIQFKKIR</sequence>
<reference evidence="3" key="2">
    <citation type="submission" date="2024-04" db="EMBL/GenBank/DDBJ databases">
        <authorList>
            <person name="Chen Y."/>
            <person name="Shah S."/>
            <person name="Dougan E. K."/>
            <person name="Thang M."/>
            <person name="Chan C."/>
        </authorList>
    </citation>
    <scope>NUCLEOTIDE SEQUENCE [LARGE SCALE GENOMIC DNA]</scope>
</reference>